<dbReference type="PIRSF" id="PIRSF000495">
    <property type="entry name" value="Amidotransf_hisH"/>
    <property type="match status" value="1"/>
</dbReference>
<dbReference type="Pfam" id="PF00117">
    <property type="entry name" value="GATase"/>
    <property type="match status" value="1"/>
</dbReference>
<evidence type="ECO:0000256" key="9">
    <source>
        <dbReference type="ARBA" id="ARBA00049534"/>
    </source>
</evidence>
<dbReference type="PROSITE" id="PS51273">
    <property type="entry name" value="GATASE_TYPE_1"/>
    <property type="match status" value="1"/>
</dbReference>
<dbReference type="Gene3D" id="3.40.50.880">
    <property type="match status" value="1"/>
</dbReference>
<evidence type="ECO:0000256" key="7">
    <source>
        <dbReference type="ARBA" id="ARBA00023239"/>
    </source>
</evidence>
<dbReference type="GO" id="GO:0016829">
    <property type="term" value="F:lyase activity"/>
    <property type="evidence" value="ECO:0007669"/>
    <property type="project" value="UniProtKB-KW"/>
</dbReference>
<keyword evidence="3" id="KW-0028">Amino-acid biosynthesis</keyword>
<sequence length="212" mass="23854">MKLAIINYGSGNLHSVNKSFEAANQNLQEPYDIQVTNDPEVIKNADKIVLPGVGAFADCKKSIFDIQGMYDSLEESVLSKKIPFMGICVGMQLLAEKAEEFGTHEGFGWIPGSVVRITKTEGYKIPHMGWNEVDFQDNPLFLGLEQKTNFYFVHSYYFKTTNSEDTAATTNYPNVITAAVKRENIFGTQFHPEKSHNSGQVILTNFLKWNNK</sequence>
<dbReference type="GO" id="GO:0000107">
    <property type="term" value="F:imidazoleglycerol-phosphate synthase activity"/>
    <property type="evidence" value="ECO:0007669"/>
    <property type="project" value="TreeGrafter"/>
</dbReference>
<dbReference type="SUPFAM" id="SSF52317">
    <property type="entry name" value="Class I glutamine amidotransferase-like"/>
    <property type="match status" value="1"/>
</dbReference>
<comment type="catalytic activity">
    <reaction evidence="8">
        <text>5-[(5-phospho-1-deoxy-D-ribulos-1-ylimino)methylamino]-1-(5-phospho-beta-D-ribosyl)imidazole-4-carboxamide + L-glutamine = D-erythro-1-(imidazol-4-yl)glycerol 3-phosphate + 5-amino-1-(5-phospho-beta-D-ribosyl)imidazole-4-carboxamide + L-glutamate + H(+)</text>
        <dbReference type="Rhea" id="RHEA:24793"/>
        <dbReference type="ChEBI" id="CHEBI:15378"/>
        <dbReference type="ChEBI" id="CHEBI:29985"/>
        <dbReference type="ChEBI" id="CHEBI:58278"/>
        <dbReference type="ChEBI" id="CHEBI:58359"/>
        <dbReference type="ChEBI" id="CHEBI:58475"/>
        <dbReference type="ChEBI" id="CHEBI:58525"/>
        <dbReference type="EC" id="4.3.2.10"/>
    </reaction>
</comment>
<dbReference type="PANTHER" id="PTHR42701:SF1">
    <property type="entry name" value="IMIDAZOLE GLYCEROL PHOSPHATE SYNTHASE SUBUNIT HISH"/>
    <property type="match status" value="1"/>
</dbReference>
<comment type="subunit">
    <text evidence="2">Heterodimer of HisH and HisF.</text>
</comment>
<dbReference type="InterPro" id="IPR010139">
    <property type="entry name" value="Imidazole-glycPsynth_HisH"/>
</dbReference>
<keyword evidence="4" id="KW-0378">Hydrolase</keyword>
<feature type="domain" description="Glutamine amidotransferase" evidence="10">
    <location>
        <begin position="5"/>
        <end position="207"/>
    </location>
</feature>
<keyword evidence="7" id="KW-0456">Lyase</keyword>
<dbReference type="HAMAP" id="MF_00278">
    <property type="entry name" value="HisH"/>
    <property type="match status" value="1"/>
</dbReference>
<evidence type="ECO:0000256" key="4">
    <source>
        <dbReference type="ARBA" id="ARBA00022801"/>
    </source>
</evidence>
<evidence type="ECO:0000259" key="10">
    <source>
        <dbReference type="Pfam" id="PF00117"/>
    </source>
</evidence>
<evidence type="ECO:0000256" key="2">
    <source>
        <dbReference type="ARBA" id="ARBA00011152"/>
    </source>
</evidence>
<name>A0A381SIQ5_9ZZZZ</name>
<keyword evidence="6" id="KW-0368">Histidine biosynthesis</keyword>
<dbReference type="AlphaFoldDB" id="A0A381SIQ5"/>
<dbReference type="GO" id="GO:0000105">
    <property type="term" value="P:L-histidine biosynthetic process"/>
    <property type="evidence" value="ECO:0007669"/>
    <property type="project" value="UniProtKB-UniPathway"/>
</dbReference>
<dbReference type="EMBL" id="UINC01003080">
    <property type="protein sequence ID" value="SVA03178.1"/>
    <property type="molecule type" value="Genomic_DNA"/>
</dbReference>
<keyword evidence="5" id="KW-0315">Glutamine amidotransferase</keyword>
<evidence type="ECO:0000256" key="1">
    <source>
        <dbReference type="ARBA" id="ARBA00005091"/>
    </source>
</evidence>
<protein>
    <recommendedName>
        <fullName evidence="10">Glutamine amidotransferase domain-containing protein</fullName>
    </recommendedName>
</protein>
<evidence type="ECO:0000256" key="8">
    <source>
        <dbReference type="ARBA" id="ARBA00047838"/>
    </source>
</evidence>
<dbReference type="InterPro" id="IPR029062">
    <property type="entry name" value="Class_I_gatase-like"/>
</dbReference>
<accession>A0A381SIQ5</accession>
<proteinExistence type="inferred from homology"/>
<organism evidence="11">
    <name type="scientific">marine metagenome</name>
    <dbReference type="NCBI Taxonomy" id="408172"/>
    <lineage>
        <taxon>unclassified sequences</taxon>
        <taxon>metagenomes</taxon>
        <taxon>ecological metagenomes</taxon>
    </lineage>
</organism>
<dbReference type="GO" id="GO:0004359">
    <property type="term" value="F:glutaminase activity"/>
    <property type="evidence" value="ECO:0007669"/>
    <property type="project" value="UniProtKB-EC"/>
</dbReference>
<reference evidence="11" key="1">
    <citation type="submission" date="2018-05" db="EMBL/GenBank/DDBJ databases">
        <authorList>
            <person name="Lanie J.A."/>
            <person name="Ng W.-L."/>
            <person name="Kazmierczak K.M."/>
            <person name="Andrzejewski T.M."/>
            <person name="Davidsen T.M."/>
            <person name="Wayne K.J."/>
            <person name="Tettelin H."/>
            <person name="Glass J.I."/>
            <person name="Rusch D."/>
            <person name="Podicherti R."/>
            <person name="Tsui H.-C.T."/>
            <person name="Winkler M.E."/>
        </authorList>
    </citation>
    <scope>NUCLEOTIDE SEQUENCE</scope>
</reference>
<dbReference type="NCBIfam" id="TIGR01855">
    <property type="entry name" value="IMP_synth_hisH"/>
    <property type="match status" value="1"/>
</dbReference>
<dbReference type="UniPathway" id="UPA00031">
    <property type="reaction ID" value="UER00010"/>
</dbReference>
<dbReference type="CDD" id="cd01748">
    <property type="entry name" value="GATase1_IGP_Synthase"/>
    <property type="match status" value="1"/>
</dbReference>
<gene>
    <name evidence="11" type="ORF">METZ01_LOCUS56032</name>
</gene>
<comment type="pathway">
    <text evidence="1">Amino-acid biosynthesis; L-histidine biosynthesis; L-histidine from 5-phospho-alpha-D-ribose 1-diphosphate: step 5/9.</text>
</comment>
<dbReference type="InterPro" id="IPR017926">
    <property type="entry name" value="GATASE"/>
</dbReference>
<evidence type="ECO:0000256" key="6">
    <source>
        <dbReference type="ARBA" id="ARBA00023102"/>
    </source>
</evidence>
<evidence type="ECO:0000313" key="11">
    <source>
        <dbReference type="EMBL" id="SVA03178.1"/>
    </source>
</evidence>
<comment type="catalytic activity">
    <reaction evidence="9">
        <text>L-glutamine + H2O = L-glutamate + NH4(+)</text>
        <dbReference type="Rhea" id="RHEA:15889"/>
        <dbReference type="ChEBI" id="CHEBI:15377"/>
        <dbReference type="ChEBI" id="CHEBI:28938"/>
        <dbReference type="ChEBI" id="CHEBI:29985"/>
        <dbReference type="ChEBI" id="CHEBI:58359"/>
        <dbReference type="EC" id="3.5.1.2"/>
    </reaction>
</comment>
<evidence type="ECO:0000256" key="5">
    <source>
        <dbReference type="ARBA" id="ARBA00022962"/>
    </source>
</evidence>
<evidence type="ECO:0000256" key="3">
    <source>
        <dbReference type="ARBA" id="ARBA00022605"/>
    </source>
</evidence>
<dbReference type="PANTHER" id="PTHR42701">
    <property type="entry name" value="IMIDAZOLE GLYCEROL PHOSPHATE SYNTHASE SUBUNIT HISH"/>
    <property type="match status" value="1"/>
</dbReference>